<name>A0AB39BN44_9BACI</name>
<gene>
    <name evidence="1" type="ORF">AB3N04_00405</name>
</gene>
<proteinExistence type="predicted"/>
<organism evidence="1">
    <name type="scientific">Alkalihalophilus sp. As8PL</name>
    <dbReference type="NCBI Taxonomy" id="3237103"/>
    <lineage>
        <taxon>Bacteria</taxon>
        <taxon>Bacillati</taxon>
        <taxon>Bacillota</taxon>
        <taxon>Bacilli</taxon>
        <taxon>Bacillales</taxon>
        <taxon>Bacillaceae</taxon>
        <taxon>Alkalihalophilus</taxon>
    </lineage>
</organism>
<protein>
    <submittedName>
        <fullName evidence="1">Uncharacterized protein</fullName>
    </submittedName>
</protein>
<sequence>MVEENNRLLNEWVHCNHNLGWSARKIAKEYGCGHSTVSRSFQNNGYELRKHHNTSFVDLSYKRFGLLTVIRPLRSDTKGSTIWECTCYCQPDKTLEVHTYDLRKRNKTHCGCKFKGKHDLMHKRFGSLTAIKELPERKNGFVVWHCLCDCKNTKQVTSHDLLRKSVQSCGCNKSRSLIGVQFGLLTVIGMTPKRLHGYKVWNCKCECGREIDIATNQLSRQQIQSCGCSS</sequence>
<geneLocation type="plasmid" evidence="1">
    <name>unnamed</name>
</geneLocation>
<reference evidence="1" key="1">
    <citation type="submission" date="2024-07" db="EMBL/GenBank/DDBJ databases">
        <title>Identification and characteristics of an arsenic-resistant bacterial isolate, which belongs to a novel species.</title>
        <authorList>
            <person name="Juszczyk A."/>
            <person name="Kowalczyk A."/>
            <person name="Was K."/>
            <person name="Kosowicz W."/>
            <person name="Budzyn A."/>
            <person name="Latowski D."/>
        </authorList>
    </citation>
    <scope>NUCLEOTIDE SEQUENCE</scope>
    <source>
        <strain evidence="1">As8PL</strain>
        <plasmid evidence="1">unnamed</plasmid>
    </source>
</reference>
<dbReference type="RefSeq" id="WP_368502832.1">
    <property type="nucleotide sequence ID" value="NZ_CP162550.1"/>
</dbReference>
<dbReference type="EMBL" id="CP162550">
    <property type="protein sequence ID" value="XDI35216.1"/>
    <property type="molecule type" value="Genomic_DNA"/>
</dbReference>
<accession>A0AB39BN44</accession>
<dbReference type="AlphaFoldDB" id="A0AB39BN44"/>
<evidence type="ECO:0000313" key="1">
    <source>
        <dbReference type="EMBL" id="XDI35216.1"/>
    </source>
</evidence>
<keyword evidence="1" id="KW-0614">Plasmid</keyword>